<dbReference type="Gene3D" id="3.40.50.300">
    <property type="entry name" value="P-loop containing nucleotide triphosphate hydrolases"/>
    <property type="match status" value="1"/>
</dbReference>
<proteinExistence type="predicted"/>
<dbReference type="PANTHER" id="PTHR23305">
    <property type="entry name" value="OBG GTPASE FAMILY"/>
    <property type="match status" value="1"/>
</dbReference>
<sequence length="84" mass="9536">MIVGDDASSFNFRRFSSHLKIEIVGLPNIGKSTLFNTLTKLSIPAENFPFCTIKPNEAVIPNERFEWLCQHFKTKSEVYNGGSR</sequence>
<dbReference type="EMBL" id="NBSK02000008">
    <property type="protein sequence ID" value="KAJ0194187.1"/>
    <property type="molecule type" value="Genomic_DNA"/>
</dbReference>
<feature type="domain" description="G" evidence="1">
    <location>
        <begin position="21"/>
        <end position="62"/>
    </location>
</feature>
<dbReference type="AlphaFoldDB" id="A0A9R1UW43"/>
<dbReference type="Pfam" id="PF01926">
    <property type="entry name" value="MMR_HSR1"/>
    <property type="match status" value="1"/>
</dbReference>
<dbReference type="InterPro" id="IPR012675">
    <property type="entry name" value="Beta-grasp_dom_sf"/>
</dbReference>
<reference evidence="2 3" key="1">
    <citation type="journal article" date="2017" name="Nat. Commun.">
        <title>Genome assembly with in vitro proximity ligation data and whole-genome triplication in lettuce.</title>
        <authorList>
            <person name="Reyes-Chin-Wo S."/>
            <person name="Wang Z."/>
            <person name="Yang X."/>
            <person name="Kozik A."/>
            <person name="Arikit S."/>
            <person name="Song C."/>
            <person name="Xia L."/>
            <person name="Froenicke L."/>
            <person name="Lavelle D.O."/>
            <person name="Truco M.J."/>
            <person name="Xia R."/>
            <person name="Zhu S."/>
            <person name="Xu C."/>
            <person name="Xu H."/>
            <person name="Xu X."/>
            <person name="Cox K."/>
            <person name="Korf I."/>
            <person name="Meyers B.C."/>
            <person name="Michelmore R.W."/>
        </authorList>
    </citation>
    <scope>NUCLEOTIDE SEQUENCE [LARGE SCALE GENOMIC DNA]</scope>
    <source>
        <strain evidence="3">cv. Salinas</strain>
        <tissue evidence="2">Seedlings</tissue>
    </source>
</reference>
<accession>A0A9R1UW43</accession>
<name>A0A9R1UW43_LACSA</name>
<evidence type="ECO:0000259" key="1">
    <source>
        <dbReference type="Pfam" id="PF01926"/>
    </source>
</evidence>
<dbReference type="Proteomes" id="UP000235145">
    <property type="component" value="Unassembled WGS sequence"/>
</dbReference>
<keyword evidence="3" id="KW-1185">Reference proteome</keyword>
<protein>
    <recommendedName>
        <fullName evidence="1">G domain-containing protein</fullName>
    </recommendedName>
</protein>
<organism evidence="2 3">
    <name type="scientific">Lactuca sativa</name>
    <name type="common">Garden lettuce</name>
    <dbReference type="NCBI Taxonomy" id="4236"/>
    <lineage>
        <taxon>Eukaryota</taxon>
        <taxon>Viridiplantae</taxon>
        <taxon>Streptophyta</taxon>
        <taxon>Embryophyta</taxon>
        <taxon>Tracheophyta</taxon>
        <taxon>Spermatophyta</taxon>
        <taxon>Magnoliopsida</taxon>
        <taxon>eudicotyledons</taxon>
        <taxon>Gunneridae</taxon>
        <taxon>Pentapetalae</taxon>
        <taxon>asterids</taxon>
        <taxon>campanulids</taxon>
        <taxon>Asterales</taxon>
        <taxon>Asteraceae</taxon>
        <taxon>Cichorioideae</taxon>
        <taxon>Cichorieae</taxon>
        <taxon>Lactucinae</taxon>
        <taxon>Lactuca</taxon>
    </lineage>
</organism>
<evidence type="ECO:0000313" key="3">
    <source>
        <dbReference type="Proteomes" id="UP000235145"/>
    </source>
</evidence>
<gene>
    <name evidence="2" type="ORF">LSAT_V11C800451540</name>
</gene>
<dbReference type="SUPFAM" id="SSF52540">
    <property type="entry name" value="P-loop containing nucleoside triphosphate hydrolases"/>
    <property type="match status" value="1"/>
</dbReference>
<dbReference type="InterPro" id="IPR006073">
    <property type="entry name" value="GTP-bd"/>
</dbReference>
<evidence type="ECO:0000313" key="2">
    <source>
        <dbReference type="EMBL" id="KAJ0194187.1"/>
    </source>
</evidence>
<dbReference type="Gene3D" id="3.10.20.30">
    <property type="match status" value="1"/>
</dbReference>
<dbReference type="InterPro" id="IPR027417">
    <property type="entry name" value="P-loop_NTPase"/>
</dbReference>
<comment type="caution">
    <text evidence="2">The sequence shown here is derived from an EMBL/GenBank/DDBJ whole genome shotgun (WGS) entry which is preliminary data.</text>
</comment>
<dbReference type="GO" id="GO:0005525">
    <property type="term" value="F:GTP binding"/>
    <property type="evidence" value="ECO:0007669"/>
    <property type="project" value="InterPro"/>
</dbReference>
<dbReference type="PANTHER" id="PTHR23305:SF11">
    <property type="entry name" value="OBG-LIKE ATPASE 1"/>
    <property type="match status" value="1"/>
</dbReference>
<dbReference type="PRINTS" id="PR00326">
    <property type="entry name" value="GTP1OBG"/>
</dbReference>